<dbReference type="InterPro" id="IPR019734">
    <property type="entry name" value="TPR_rpt"/>
</dbReference>
<evidence type="ECO:0000256" key="5">
    <source>
        <dbReference type="PROSITE-ProRule" id="PRU00339"/>
    </source>
</evidence>
<evidence type="ECO:0000256" key="7">
    <source>
        <dbReference type="SAM" id="MobiDB-lite"/>
    </source>
</evidence>
<dbReference type="OMA" id="WNIRLIC"/>
<dbReference type="Proteomes" id="UP000007303">
    <property type="component" value="Unassembled WGS sequence"/>
</dbReference>
<feature type="region of interest" description="Disordered" evidence="7">
    <location>
        <begin position="295"/>
        <end position="315"/>
    </location>
</feature>
<dbReference type="Ensembl" id="ENSTNIT00000005038.1">
    <property type="protein sequence ID" value="ENSTNIP00000004892.1"/>
    <property type="gene ID" value="ENSTNIG00000005511.1"/>
</dbReference>
<reference evidence="8" key="2">
    <citation type="submission" date="2025-08" db="UniProtKB">
        <authorList>
            <consortium name="Ensembl"/>
        </authorList>
    </citation>
    <scope>IDENTIFICATION</scope>
</reference>
<proteinExistence type="inferred from homology"/>
<dbReference type="FunCoup" id="H3C9H0">
    <property type="interactions" value="1366"/>
</dbReference>
<reference evidence="9" key="1">
    <citation type="journal article" date="2004" name="Nature">
        <title>Genome duplication in the teleost fish Tetraodon nigroviridis reveals the early vertebrate proto-karyotype.</title>
        <authorList>
            <person name="Jaillon O."/>
            <person name="Aury J.-M."/>
            <person name="Brunet F."/>
            <person name="Petit J.-L."/>
            <person name="Stange-Thomann N."/>
            <person name="Mauceli E."/>
            <person name="Bouneau L."/>
            <person name="Fischer C."/>
            <person name="Ozouf-Costaz C."/>
            <person name="Bernot A."/>
            <person name="Nicaud S."/>
            <person name="Jaffe D."/>
            <person name="Fisher S."/>
            <person name="Lutfalla G."/>
            <person name="Dossat C."/>
            <person name="Segurens B."/>
            <person name="Dasilva C."/>
            <person name="Salanoubat M."/>
            <person name="Levy M."/>
            <person name="Boudet N."/>
            <person name="Castellano S."/>
            <person name="Anthouard V."/>
            <person name="Jubin C."/>
            <person name="Castelli V."/>
            <person name="Katinka M."/>
            <person name="Vacherie B."/>
            <person name="Biemont C."/>
            <person name="Skalli Z."/>
            <person name="Cattolico L."/>
            <person name="Poulain J."/>
            <person name="De Berardinis V."/>
            <person name="Cruaud C."/>
            <person name="Duprat S."/>
            <person name="Brottier P."/>
            <person name="Coutanceau J.-P."/>
            <person name="Gouzy J."/>
            <person name="Parra G."/>
            <person name="Lardier G."/>
            <person name="Chapple C."/>
            <person name="McKernan K.J."/>
            <person name="McEwan P."/>
            <person name="Bosak S."/>
            <person name="Kellis M."/>
            <person name="Volff J.-N."/>
            <person name="Guigo R."/>
            <person name="Zody M.C."/>
            <person name="Mesirov J."/>
            <person name="Lindblad-Toh K."/>
            <person name="Birren B."/>
            <person name="Nusbaum C."/>
            <person name="Kahn D."/>
            <person name="Robinson-Rechavi M."/>
            <person name="Laudet V."/>
            <person name="Schachter V."/>
            <person name="Quetier F."/>
            <person name="Saurin W."/>
            <person name="Scarpelli C."/>
            <person name="Wincker P."/>
            <person name="Lander E.S."/>
            <person name="Weissenbach J."/>
            <person name="Roest Crollius H."/>
        </authorList>
    </citation>
    <scope>NUCLEOTIDE SEQUENCE [LARGE SCALE GENOMIC DNA]</scope>
</reference>
<evidence type="ECO:0000313" key="8">
    <source>
        <dbReference type="Ensembl" id="ENSTNIP00000004892.1"/>
    </source>
</evidence>
<evidence type="ECO:0000256" key="6">
    <source>
        <dbReference type="SAM" id="Coils"/>
    </source>
</evidence>
<name>H3C9H0_TETNG</name>
<dbReference type="InterPro" id="IPR044244">
    <property type="entry name" value="TTC27/Emw1"/>
</dbReference>
<evidence type="ECO:0000256" key="4">
    <source>
        <dbReference type="ARBA" id="ARBA00024124"/>
    </source>
</evidence>
<dbReference type="Gene3D" id="1.25.40.10">
    <property type="entry name" value="Tetratricopeptide repeat domain"/>
    <property type="match status" value="1"/>
</dbReference>
<feature type="repeat" description="TPR" evidence="5">
    <location>
        <begin position="564"/>
        <end position="597"/>
    </location>
</feature>
<evidence type="ECO:0000256" key="1">
    <source>
        <dbReference type="ARBA" id="ARBA00022737"/>
    </source>
</evidence>
<keyword evidence="9" id="KW-1185">Reference proteome</keyword>
<dbReference type="STRING" id="99883.ENSTNIP00000004892"/>
<dbReference type="PANTHER" id="PTHR16193:SF0">
    <property type="entry name" value="TETRATRICOPEPTIDE REPEAT PROTEIN 27"/>
    <property type="match status" value="1"/>
</dbReference>
<feature type="compositionally biased region" description="Basic and acidic residues" evidence="7">
    <location>
        <begin position="295"/>
        <end position="305"/>
    </location>
</feature>
<organism evidence="8 9">
    <name type="scientific">Tetraodon nigroviridis</name>
    <name type="common">Spotted green pufferfish</name>
    <name type="synonym">Chelonodon nigroviridis</name>
    <dbReference type="NCBI Taxonomy" id="99883"/>
    <lineage>
        <taxon>Eukaryota</taxon>
        <taxon>Metazoa</taxon>
        <taxon>Chordata</taxon>
        <taxon>Craniata</taxon>
        <taxon>Vertebrata</taxon>
        <taxon>Euteleostomi</taxon>
        <taxon>Actinopterygii</taxon>
        <taxon>Neopterygii</taxon>
        <taxon>Teleostei</taxon>
        <taxon>Neoteleostei</taxon>
        <taxon>Acanthomorphata</taxon>
        <taxon>Eupercaria</taxon>
        <taxon>Tetraodontiformes</taxon>
        <taxon>Tetradontoidea</taxon>
        <taxon>Tetraodontidae</taxon>
        <taxon>Tetraodon</taxon>
    </lineage>
</organism>
<sequence length="845" mass="93782">MALGAELSILRGFFTPEEEKAWRQNPASCGEASSLLEAFLEGRFEAVLLSRQVEDLLAGDGSGAAEDVQAYLEGRVSLYLTRGPCGDQADRELLLLLLAASCLQLFAQSNWTGPPVSGALSDLLPPAVPRPQSRTLAEAVHWHLLLDGEAVYSLVGHPLLLLLARVVLLQASSRRSSLQLVPWWMLRYVSLHQQILEACSHPAAQPGSEQHGERFVRAQAPFAAPSGLARLVALGMRQRQPAAGGALAPQAAGLAARPAAAPAGQLAGSHEGALGKRTQFQQKFLAQLVLQVHRKDQSSGAHEDSPTCTPPSMLPKNCRLNDDTLLEDVSLARPSQAVLPDLRAEEQALVLGVCADLQKNNPAHKLTEEELLAFTSCVLSQPKFWALQVSALCLRSRLEKESSRRVERGMMQLQEIVSCCEEQTCPVSERLKLFYCSHVPPQWLVQKQLAALLSDLGCVSSALLAYEKLELWEDAVVCYQRLGQHGKAEQLVRRELERKETPGLYCLLGDVLKEHQYYERAWQLSGRRAGAMRSRALLYLRDKDFQRCADCFQESVRINPIQAVGVWFSLGCAYFALENYEGAAGAFHRCIGLEPDNAEAWNNLSTAYIRLKKKKQAFHTLREALRCNFEHWQIWENYITVCTDVGEFGEAVRAYHQLMELRDHYKDVQILQILVRAVVEDLPDGQGEPAGALRPKLRELLGRVSSCHSSDAQVWQLYARLYGDGRSSDPQDREKALEFLSKAHRCDLRAGGWETQPELFKEVIQRALHIGEVTVACCQTKSSRSQALQMVSTARLNLSSLSAKAKQMHTDVATGQVCAALQDSVEALERLTSELQELQVKLRQQ</sequence>
<dbReference type="GeneTree" id="ENSGT00500000044929"/>
<comment type="similarity">
    <text evidence="3">Belongs to the TTC27 family.</text>
</comment>
<keyword evidence="1" id="KW-0677">Repeat</keyword>
<feature type="repeat" description="TPR" evidence="5">
    <location>
        <begin position="529"/>
        <end position="562"/>
    </location>
</feature>
<reference evidence="8" key="3">
    <citation type="submission" date="2025-09" db="UniProtKB">
        <authorList>
            <consortium name="Ensembl"/>
        </authorList>
    </citation>
    <scope>IDENTIFICATION</scope>
</reference>
<dbReference type="SUPFAM" id="SSF48452">
    <property type="entry name" value="TPR-like"/>
    <property type="match status" value="1"/>
</dbReference>
<dbReference type="PROSITE" id="PS50005">
    <property type="entry name" value="TPR"/>
    <property type="match status" value="3"/>
</dbReference>
<keyword evidence="2 5" id="KW-0802">TPR repeat</keyword>
<dbReference type="PANTHER" id="PTHR16193">
    <property type="entry name" value="TETRATRICOPEPTIDE REPEAT PROTEIN 27"/>
    <property type="match status" value="1"/>
</dbReference>
<dbReference type="InterPro" id="IPR011990">
    <property type="entry name" value="TPR-like_helical_dom_sf"/>
</dbReference>
<accession>H3C9H0</accession>
<evidence type="ECO:0000313" key="9">
    <source>
        <dbReference type="Proteomes" id="UP000007303"/>
    </source>
</evidence>
<dbReference type="AlphaFoldDB" id="H3C9H0"/>
<dbReference type="SMART" id="SM00028">
    <property type="entry name" value="TPR"/>
    <property type="match status" value="4"/>
</dbReference>
<feature type="repeat" description="TPR" evidence="5">
    <location>
        <begin position="598"/>
        <end position="631"/>
    </location>
</feature>
<evidence type="ECO:0000256" key="2">
    <source>
        <dbReference type="ARBA" id="ARBA00022803"/>
    </source>
</evidence>
<evidence type="ECO:0000256" key="3">
    <source>
        <dbReference type="ARBA" id="ARBA00024020"/>
    </source>
</evidence>
<keyword evidence="6" id="KW-0175">Coiled coil</keyword>
<dbReference type="Pfam" id="PF13432">
    <property type="entry name" value="TPR_16"/>
    <property type="match status" value="1"/>
</dbReference>
<dbReference type="InParanoid" id="H3C9H0"/>
<protein>
    <recommendedName>
        <fullName evidence="4">Tetratricopeptide repeat protein 27</fullName>
    </recommendedName>
</protein>
<feature type="coiled-coil region" evidence="6">
    <location>
        <begin position="818"/>
        <end position="845"/>
    </location>
</feature>